<dbReference type="Proteomes" id="UP000315751">
    <property type="component" value="Unassembled WGS sequence"/>
</dbReference>
<protein>
    <submittedName>
        <fullName evidence="2">Uncharacterized protein DUF2384</fullName>
    </submittedName>
</protein>
<dbReference type="OrthoDB" id="117888at2"/>
<reference evidence="2 3" key="1">
    <citation type="submission" date="2019-06" db="EMBL/GenBank/DDBJ databases">
        <title>Genomic Encyclopedia of Type Strains, Phase IV (KMG-V): Genome sequencing to study the core and pangenomes of soil and plant-associated prokaryotes.</title>
        <authorList>
            <person name="Whitman W."/>
        </authorList>
    </citation>
    <scope>NUCLEOTIDE SEQUENCE [LARGE SCALE GENOMIC DNA]</scope>
    <source>
        <strain evidence="2 3">BR 11622</strain>
    </source>
</reference>
<dbReference type="AlphaFoldDB" id="A0A560H8A8"/>
<evidence type="ECO:0000313" key="3">
    <source>
        <dbReference type="Proteomes" id="UP000315751"/>
    </source>
</evidence>
<keyword evidence="3" id="KW-1185">Reference proteome</keyword>
<sequence>MTRVPEAEGPFTGPKIVAIENLTRTDFRRVSAPGMRAFLAIATSWGLTLGERINVLGKPGKSTYGRWVSKARSGADLTLPLDVLLRISAVLGIYRSLRTVFARDEDGLEWLRCPNTSPLFGGQPPLALVINATQDGIILVRRHLDAWRGGLFNMPVHGFDDVVKPIADDGLVFR</sequence>
<accession>A0A560H8A8</accession>
<feature type="domain" description="Antitoxin Xre/MbcA/ParS-like toxin-binding" evidence="1">
    <location>
        <begin position="96"/>
        <end position="150"/>
    </location>
</feature>
<name>A0A560H8A8_9PROT</name>
<evidence type="ECO:0000259" key="1">
    <source>
        <dbReference type="Pfam" id="PF09722"/>
    </source>
</evidence>
<gene>
    <name evidence="2" type="ORF">FBZ90_106177</name>
</gene>
<organism evidence="2 3">
    <name type="scientific">Nitrospirillum amazonense</name>
    <dbReference type="NCBI Taxonomy" id="28077"/>
    <lineage>
        <taxon>Bacteria</taxon>
        <taxon>Pseudomonadati</taxon>
        <taxon>Pseudomonadota</taxon>
        <taxon>Alphaproteobacteria</taxon>
        <taxon>Rhodospirillales</taxon>
        <taxon>Azospirillaceae</taxon>
        <taxon>Nitrospirillum</taxon>
    </lineage>
</organism>
<comment type="caution">
    <text evidence="2">The sequence shown here is derived from an EMBL/GenBank/DDBJ whole genome shotgun (WGS) entry which is preliminary data.</text>
</comment>
<evidence type="ECO:0000313" key="2">
    <source>
        <dbReference type="EMBL" id="TWB42577.1"/>
    </source>
</evidence>
<dbReference type="RefSeq" id="WP_145732302.1">
    <property type="nucleotide sequence ID" value="NZ_VITR01000006.1"/>
</dbReference>
<proteinExistence type="predicted"/>
<dbReference type="Pfam" id="PF09722">
    <property type="entry name" value="Xre_MbcA_ParS_C"/>
    <property type="match status" value="1"/>
</dbReference>
<dbReference type="EMBL" id="VITR01000006">
    <property type="protein sequence ID" value="TWB42577.1"/>
    <property type="molecule type" value="Genomic_DNA"/>
</dbReference>
<dbReference type="InterPro" id="IPR024467">
    <property type="entry name" value="Xre/MbcA/ParS-like_toxin-bd"/>
</dbReference>